<reference evidence="2 3" key="1">
    <citation type="submission" date="2024-10" db="EMBL/GenBank/DDBJ databases">
        <title>Updated reference genomes for cyclostephanoid diatoms.</title>
        <authorList>
            <person name="Roberts W.R."/>
            <person name="Alverson A.J."/>
        </authorList>
    </citation>
    <scope>NUCLEOTIDE SEQUENCE [LARGE SCALE GENOMIC DNA]</scope>
    <source>
        <strain evidence="2 3">AJA232-27</strain>
    </source>
</reference>
<feature type="region of interest" description="Disordered" evidence="1">
    <location>
        <begin position="86"/>
        <end position="114"/>
    </location>
</feature>
<dbReference type="Proteomes" id="UP001530293">
    <property type="component" value="Unassembled WGS sequence"/>
</dbReference>
<evidence type="ECO:0000256" key="1">
    <source>
        <dbReference type="SAM" id="MobiDB-lite"/>
    </source>
</evidence>
<proteinExistence type="predicted"/>
<protein>
    <submittedName>
        <fullName evidence="2">Uncharacterized protein</fullName>
    </submittedName>
</protein>
<dbReference type="EMBL" id="JALLBG020000227">
    <property type="protein sequence ID" value="KAL3758633.1"/>
    <property type="molecule type" value="Genomic_DNA"/>
</dbReference>
<dbReference type="InterPro" id="IPR050870">
    <property type="entry name" value="FAST_kinase"/>
</dbReference>
<feature type="compositionally biased region" description="Basic and acidic residues" evidence="1">
    <location>
        <begin position="158"/>
        <end position="167"/>
    </location>
</feature>
<organism evidence="2 3">
    <name type="scientific">Discostella pseudostelligera</name>
    <dbReference type="NCBI Taxonomy" id="259834"/>
    <lineage>
        <taxon>Eukaryota</taxon>
        <taxon>Sar</taxon>
        <taxon>Stramenopiles</taxon>
        <taxon>Ochrophyta</taxon>
        <taxon>Bacillariophyta</taxon>
        <taxon>Coscinodiscophyceae</taxon>
        <taxon>Thalassiosirophycidae</taxon>
        <taxon>Stephanodiscales</taxon>
        <taxon>Stephanodiscaceae</taxon>
        <taxon>Discostella</taxon>
    </lineage>
</organism>
<accession>A0ABD3M6X6</accession>
<dbReference type="PANTHER" id="PTHR21228">
    <property type="entry name" value="FAST LEU-RICH DOMAIN-CONTAINING"/>
    <property type="match status" value="1"/>
</dbReference>
<comment type="caution">
    <text evidence="2">The sequence shown here is derived from an EMBL/GenBank/DDBJ whole genome shotgun (WGS) entry which is preliminary data.</text>
</comment>
<dbReference type="AlphaFoldDB" id="A0ABD3M6X6"/>
<sequence>MAHRSYVRLACVPSSHATSWGSSLSSSIGRSFMCRSYSEKNGGSGRVVGTYTSTAYQKTCNNFIVHHPSALYNIRPNNMIGIRLSSSANSYSNNKPKRHHHHQQQQQQQKQRGKYLDLRECNSIEEVCDMAYQRLQELNPRNLSSFWTKVSQLIVSPSRHERDERRRMSGQPQQQKLKEQMESIFIKTTDSMMTFEPRDLTQTALSIAKIVREVGNHDNIKKNNFRAGQGMVPYQEILNDIFIGQTSTHHRKEDIIFQSIADASMPNLWHFEPRFLSNLAYANAIAGSVPVSKDDGTTTLFDQIAEVSTPLLNEFNPQDLSNIVWAYEKVGATSSPLFDGVSNSILARDNLDNFPPQALSNILLAFAKVKESNPKAGETNPKLFEKVAEHIVSTYDEQLDEFTPQALANILWAYATVNQTSPALFDTVAQHILHLHHLNSFKSQELSNIVWAYASTSNRQPLLFAKIADHILSLDNLKSFNAQNSGNILWAYATANIIHQDLFEKVAAHVMKDIDFNSLNEVTQQNLLRASEKAQRVVNSKKALGKGIDASPPLPHR</sequence>
<name>A0ABD3M6X6_9STRA</name>
<gene>
    <name evidence="2" type="ORF">ACHAWU_005219</name>
</gene>
<feature type="region of interest" description="Disordered" evidence="1">
    <location>
        <begin position="158"/>
        <end position="178"/>
    </location>
</feature>
<evidence type="ECO:0000313" key="3">
    <source>
        <dbReference type="Proteomes" id="UP001530293"/>
    </source>
</evidence>
<evidence type="ECO:0000313" key="2">
    <source>
        <dbReference type="EMBL" id="KAL3758633.1"/>
    </source>
</evidence>
<keyword evidence="3" id="KW-1185">Reference proteome</keyword>
<dbReference type="PANTHER" id="PTHR21228:SF40">
    <property type="entry name" value="LD45607P"/>
    <property type="match status" value="1"/>
</dbReference>